<dbReference type="SUPFAM" id="SSF56796">
    <property type="entry name" value="Dehydroquinate synthase-like"/>
    <property type="match status" value="1"/>
</dbReference>
<reference evidence="6 7" key="1">
    <citation type="journal article" date="2022" name="Int. J. Syst. Evol. Microbiol.">
        <title>Neobacillus kokaensis sp. nov., isolated from soil.</title>
        <authorList>
            <person name="Yuki K."/>
            <person name="Matsubara H."/>
            <person name="Yamaguchi S."/>
        </authorList>
    </citation>
    <scope>NUCLEOTIDE SEQUENCE [LARGE SCALE GENOMIC DNA]</scope>
    <source>
        <strain evidence="6 7">LOB 377</strain>
    </source>
</reference>
<name>A0ABQ3N4E7_9BACI</name>
<dbReference type="Gene3D" id="1.20.1090.10">
    <property type="entry name" value="Dehydroquinate synthase-like - alpha domain"/>
    <property type="match status" value="1"/>
</dbReference>
<evidence type="ECO:0000259" key="4">
    <source>
        <dbReference type="Pfam" id="PF00465"/>
    </source>
</evidence>
<dbReference type="Pfam" id="PF25137">
    <property type="entry name" value="ADH_Fe_C"/>
    <property type="match status" value="1"/>
</dbReference>
<dbReference type="RefSeq" id="WP_191274737.1">
    <property type="nucleotide sequence ID" value="NZ_BNDS01000015.1"/>
</dbReference>
<evidence type="ECO:0000313" key="6">
    <source>
        <dbReference type="EMBL" id="GHH99815.1"/>
    </source>
</evidence>
<dbReference type="CDD" id="cd08177">
    <property type="entry name" value="MAR"/>
    <property type="match status" value="1"/>
</dbReference>
<dbReference type="EMBL" id="BNDS01000015">
    <property type="protein sequence ID" value="GHH99815.1"/>
    <property type="molecule type" value="Genomic_DNA"/>
</dbReference>
<evidence type="ECO:0000313" key="7">
    <source>
        <dbReference type="Proteomes" id="UP000637074"/>
    </source>
</evidence>
<dbReference type="Pfam" id="PF00465">
    <property type="entry name" value="Fe-ADH"/>
    <property type="match status" value="1"/>
</dbReference>
<keyword evidence="3" id="KW-0520">NAD</keyword>
<evidence type="ECO:0000256" key="1">
    <source>
        <dbReference type="ARBA" id="ARBA00007358"/>
    </source>
</evidence>
<accession>A0ABQ3N4E7</accession>
<evidence type="ECO:0000259" key="5">
    <source>
        <dbReference type="Pfam" id="PF25137"/>
    </source>
</evidence>
<feature type="domain" description="Alcohol dehydrogenase iron-type/glycerol dehydrogenase GldA" evidence="4">
    <location>
        <begin position="10"/>
        <end position="155"/>
    </location>
</feature>
<dbReference type="PANTHER" id="PTHR11496">
    <property type="entry name" value="ALCOHOL DEHYDROGENASE"/>
    <property type="match status" value="1"/>
</dbReference>
<dbReference type="Gene3D" id="3.40.50.1970">
    <property type="match status" value="1"/>
</dbReference>
<keyword evidence="2" id="KW-0560">Oxidoreductase</keyword>
<evidence type="ECO:0000256" key="2">
    <source>
        <dbReference type="ARBA" id="ARBA00023002"/>
    </source>
</evidence>
<keyword evidence="7" id="KW-1185">Reference proteome</keyword>
<feature type="domain" description="Fe-containing alcohol dehydrogenase-like C-terminal" evidence="5">
    <location>
        <begin position="167"/>
        <end position="350"/>
    </location>
</feature>
<dbReference type="InterPro" id="IPR039697">
    <property type="entry name" value="Alcohol_dehydrogenase_Fe"/>
</dbReference>
<comment type="similarity">
    <text evidence="1">Belongs to the iron-containing alcohol dehydrogenase family.</text>
</comment>
<dbReference type="InterPro" id="IPR034786">
    <property type="entry name" value="MAR"/>
</dbReference>
<comment type="caution">
    <text evidence="6">The sequence shown here is derived from an EMBL/GenBank/DDBJ whole genome shotgun (WGS) entry which is preliminary data.</text>
</comment>
<proteinExistence type="inferred from homology"/>
<protein>
    <submittedName>
        <fullName evidence="6">Maleylacetate reductase</fullName>
    </submittedName>
</protein>
<dbReference type="InterPro" id="IPR056798">
    <property type="entry name" value="ADH_Fe_C"/>
</dbReference>
<sequence>MKQFLYEAQPCRTVFGEGTRRNIRKEVERLNLKNVLVISTSGLSGSTTAEHVAVLLRDLCKGIFSKAVQHVPIENVYEALDFVKSNNIDGLVAVGGGSPIGLAKAVALETELPIVALPTTYAGSEMTSVWGITENGVKRTGTNSIVKPKTVIYDPELTLSIPANLSVTSGVNSVAHCVEALYSESRNPITSLLAEEGIRSIARSLRRIVENPDDLEARSKAFYGAWLGGTVLGSVGMALHHKLCHTLGGTFKLPHAETHTVLISYVISYNSDYAPEAMEVIARSLQCNKDDVASTLYDLIQSLGGPVSLESIGFQREDIEKAAELAVKNPYYNPRPIDKGSIRDLLDRAYHGIRPE</sequence>
<organism evidence="6 7">
    <name type="scientific">Neobacillus kokaensis</name>
    <dbReference type="NCBI Taxonomy" id="2759023"/>
    <lineage>
        <taxon>Bacteria</taxon>
        <taxon>Bacillati</taxon>
        <taxon>Bacillota</taxon>
        <taxon>Bacilli</taxon>
        <taxon>Bacillales</taxon>
        <taxon>Bacillaceae</taxon>
        <taxon>Neobacillus</taxon>
    </lineage>
</organism>
<dbReference type="Proteomes" id="UP000637074">
    <property type="component" value="Unassembled WGS sequence"/>
</dbReference>
<dbReference type="InterPro" id="IPR001670">
    <property type="entry name" value="ADH_Fe/GldA"/>
</dbReference>
<evidence type="ECO:0000256" key="3">
    <source>
        <dbReference type="ARBA" id="ARBA00023027"/>
    </source>
</evidence>
<dbReference type="PANTHER" id="PTHR11496:SF102">
    <property type="entry name" value="ALCOHOL DEHYDROGENASE 4"/>
    <property type="match status" value="1"/>
</dbReference>
<gene>
    <name evidence="6" type="primary">macA</name>
    <name evidence="6" type="ORF">AM1BK_33580</name>
</gene>